<sequence>MKKTILNLGFAALWLLSFNVNAQEVVSFTDNIQEVRVEPLTGNVFVKTKNGLTSLDPNSKQKIWELDTKNVNSTTTLDKMASAYAAVQNNDFLGALDSNSEIEFIQNSPYAQITFDKNSIIINSLTGQVVFNSATEGYVIYTTSFIPSKNEFLILGQKDKNIDFINYDLDNNKIKWVSNVGTADGFGKELGNLLKSFVKNSISLSENKVEINNGIIYAGIKNLLFAINDETGKILWKTDYPINNFYVNRKGDRVITVLNTGGILSSKKKLNILDATNGNKLWKDDITTKYISYLEDHGDKILIAHHGGFNFYDYEKGNKVWKKDAKGKQIKQVIPLGQDYLYIADTEMNLIDKNGANKWKKFIEIADNSEDEVYYLDNVGNNRVFYLTDTYGNMVDYNTGKKIWRKNIEFDKKRPLAYDVKDDKFLVYNNKRIYTFNTNNEDSPKPKGKIDVKNDKTIETLESFDWGVCIVGQNDVIGLDNEGNTLYHKTYKEPGEAGRRLLKTGGIIGNAYFGSKSSMNRSLSEAKFVFRDEKGNIVQEVDMFSDDAKKRMTKAANEAGNTADIISKNVIANVDKRYNGLKQTNNYAFILARGESGPELVKVRKNDGTEVAKIDLDSNKPMYEIDNFTDNIYYASGNDLKIYK</sequence>
<dbReference type="InterPro" id="IPR015943">
    <property type="entry name" value="WD40/YVTN_repeat-like_dom_sf"/>
</dbReference>
<evidence type="ECO:0000256" key="1">
    <source>
        <dbReference type="SAM" id="SignalP"/>
    </source>
</evidence>
<dbReference type="Proteomes" id="UP001163328">
    <property type="component" value="Chromosome"/>
</dbReference>
<name>A0ABY6LYV4_9FLAO</name>
<feature type="chain" id="PRO_5046172497" evidence="1">
    <location>
        <begin position="23"/>
        <end position="644"/>
    </location>
</feature>
<keyword evidence="4" id="KW-1185">Reference proteome</keyword>
<dbReference type="Gene3D" id="2.130.10.10">
    <property type="entry name" value="YVTN repeat-like/Quinoprotein amine dehydrogenase"/>
    <property type="match status" value="1"/>
</dbReference>
<evidence type="ECO:0000259" key="2">
    <source>
        <dbReference type="Pfam" id="PF13360"/>
    </source>
</evidence>
<evidence type="ECO:0000313" key="4">
    <source>
        <dbReference type="Proteomes" id="UP001163328"/>
    </source>
</evidence>
<keyword evidence="1" id="KW-0732">Signal</keyword>
<protein>
    <submittedName>
        <fullName evidence="3">PQQ-binding-like beta-propeller repeat protein</fullName>
    </submittedName>
</protein>
<dbReference type="Pfam" id="PF13360">
    <property type="entry name" value="PQQ_2"/>
    <property type="match status" value="1"/>
</dbReference>
<accession>A0ABY6LYV4</accession>
<gene>
    <name evidence="3" type="ORF">K5I29_00750</name>
</gene>
<proteinExistence type="predicted"/>
<dbReference type="SUPFAM" id="SSF50998">
    <property type="entry name" value="Quinoprotein alcohol dehydrogenase-like"/>
    <property type="match status" value="1"/>
</dbReference>
<dbReference type="RefSeq" id="WP_264433980.1">
    <property type="nucleotide sequence ID" value="NZ_CP081495.1"/>
</dbReference>
<evidence type="ECO:0000313" key="3">
    <source>
        <dbReference type="EMBL" id="UYW01505.1"/>
    </source>
</evidence>
<dbReference type="EMBL" id="CP081495">
    <property type="protein sequence ID" value="UYW01505.1"/>
    <property type="molecule type" value="Genomic_DNA"/>
</dbReference>
<dbReference type="InterPro" id="IPR002372">
    <property type="entry name" value="PQQ_rpt_dom"/>
</dbReference>
<dbReference type="InterPro" id="IPR011047">
    <property type="entry name" value="Quinoprotein_ADH-like_sf"/>
</dbReference>
<feature type="signal peptide" evidence="1">
    <location>
        <begin position="1"/>
        <end position="22"/>
    </location>
</feature>
<feature type="domain" description="Pyrrolo-quinoline quinone repeat" evidence="2">
    <location>
        <begin position="270"/>
        <end position="413"/>
    </location>
</feature>
<dbReference type="PANTHER" id="PTHR34512">
    <property type="entry name" value="CELL SURFACE PROTEIN"/>
    <property type="match status" value="1"/>
</dbReference>
<organism evidence="3 4">
    <name type="scientific">Flavobacterium agricola</name>
    <dbReference type="NCBI Taxonomy" id="2870839"/>
    <lineage>
        <taxon>Bacteria</taxon>
        <taxon>Pseudomonadati</taxon>
        <taxon>Bacteroidota</taxon>
        <taxon>Flavobacteriia</taxon>
        <taxon>Flavobacteriales</taxon>
        <taxon>Flavobacteriaceae</taxon>
        <taxon>Flavobacterium</taxon>
    </lineage>
</organism>
<dbReference type="PANTHER" id="PTHR34512:SF30">
    <property type="entry name" value="OUTER MEMBRANE PROTEIN ASSEMBLY FACTOR BAMB"/>
    <property type="match status" value="1"/>
</dbReference>
<reference evidence="3" key="1">
    <citation type="submission" date="2021-08" db="EMBL/GenBank/DDBJ databases">
        <title>Flavobacterium sp. strain CC-SYL302.</title>
        <authorList>
            <person name="Lin S.-Y."/>
            <person name="Lee T.-H."/>
            <person name="Young C.-C."/>
        </authorList>
    </citation>
    <scope>NUCLEOTIDE SEQUENCE</scope>
    <source>
        <strain evidence="3">CC-SYL302</strain>
    </source>
</reference>